<dbReference type="EMBL" id="OU503049">
    <property type="protein sequence ID" value="CAI9776305.1"/>
    <property type="molecule type" value="Genomic_DNA"/>
</dbReference>
<evidence type="ECO:0000256" key="8">
    <source>
        <dbReference type="SAM" id="Phobius"/>
    </source>
</evidence>
<dbReference type="PROSITE" id="PS00221">
    <property type="entry name" value="MIP"/>
    <property type="match status" value="1"/>
</dbReference>
<evidence type="ECO:0000256" key="6">
    <source>
        <dbReference type="RuleBase" id="RU000477"/>
    </source>
</evidence>
<evidence type="ECO:0000256" key="4">
    <source>
        <dbReference type="ARBA" id="ARBA00022989"/>
    </source>
</evidence>
<dbReference type="GO" id="GO:0016020">
    <property type="term" value="C:membrane"/>
    <property type="evidence" value="ECO:0007669"/>
    <property type="project" value="UniProtKB-SubCell"/>
</dbReference>
<keyword evidence="2 6" id="KW-0813">Transport</keyword>
<proteinExistence type="inferred from homology"/>
<comment type="subcellular location">
    <subcellularLocation>
        <location evidence="1">Membrane</location>
        <topology evidence="1">Multi-pass membrane protein</topology>
    </subcellularLocation>
</comment>
<dbReference type="PRINTS" id="PR00783">
    <property type="entry name" value="MINTRINSICP"/>
</dbReference>
<reference evidence="9" key="1">
    <citation type="submission" date="2023-05" db="EMBL/GenBank/DDBJ databases">
        <authorList>
            <person name="Huff M."/>
        </authorList>
    </citation>
    <scope>NUCLEOTIDE SEQUENCE</scope>
</reference>
<dbReference type="GO" id="GO:0015267">
    <property type="term" value="F:channel activity"/>
    <property type="evidence" value="ECO:0007669"/>
    <property type="project" value="InterPro"/>
</dbReference>
<dbReference type="InterPro" id="IPR000425">
    <property type="entry name" value="MIP"/>
</dbReference>
<name>A0AAD2E671_9LAMI</name>
<feature type="compositionally biased region" description="Low complexity" evidence="7">
    <location>
        <begin position="6"/>
        <end position="22"/>
    </location>
</feature>
<organism evidence="9 10">
    <name type="scientific">Fraxinus pennsylvanica</name>
    <dbReference type="NCBI Taxonomy" id="56036"/>
    <lineage>
        <taxon>Eukaryota</taxon>
        <taxon>Viridiplantae</taxon>
        <taxon>Streptophyta</taxon>
        <taxon>Embryophyta</taxon>
        <taxon>Tracheophyta</taxon>
        <taxon>Spermatophyta</taxon>
        <taxon>Magnoliopsida</taxon>
        <taxon>eudicotyledons</taxon>
        <taxon>Gunneridae</taxon>
        <taxon>Pentapetalae</taxon>
        <taxon>asterids</taxon>
        <taxon>lamiids</taxon>
        <taxon>Lamiales</taxon>
        <taxon>Oleaceae</taxon>
        <taxon>Oleeae</taxon>
        <taxon>Fraxinus</taxon>
    </lineage>
</organism>
<feature type="transmembrane region" description="Helical" evidence="8">
    <location>
        <begin position="132"/>
        <end position="151"/>
    </location>
</feature>
<accession>A0AAD2E671</accession>
<evidence type="ECO:0000256" key="5">
    <source>
        <dbReference type="ARBA" id="ARBA00023136"/>
    </source>
</evidence>
<keyword evidence="4 8" id="KW-1133">Transmembrane helix</keyword>
<evidence type="ECO:0000256" key="7">
    <source>
        <dbReference type="SAM" id="MobiDB-lite"/>
    </source>
</evidence>
<evidence type="ECO:0000313" key="9">
    <source>
        <dbReference type="EMBL" id="CAI9776305.1"/>
    </source>
</evidence>
<evidence type="ECO:0000256" key="2">
    <source>
        <dbReference type="ARBA" id="ARBA00022448"/>
    </source>
</evidence>
<dbReference type="PANTHER" id="PTHR45724:SF26">
    <property type="entry name" value="AQUAPORIN NIP7-1-RELATED"/>
    <property type="match status" value="1"/>
</dbReference>
<keyword evidence="5 8" id="KW-0472">Membrane</keyword>
<feature type="transmembrane region" description="Helical" evidence="8">
    <location>
        <begin position="54"/>
        <end position="78"/>
    </location>
</feature>
<dbReference type="Proteomes" id="UP000834106">
    <property type="component" value="Chromosome 14"/>
</dbReference>
<keyword evidence="10" id="KW-1185">Reference proteome</keyword>
<keyword evidence="3 6" id="KW-0812">Transmembrane</keyword>
<dbReference type="PANTHER" id="PTHR45724">
    <property type="entry name" value="AQUAPORIN NIP2-1"/>
    <property type="match status" value="1"/>
</dbReference>
<dbReference type="InterPro" id="IPR022357">
    <property type="entry name" value="MIP_CS"/>
</dbReference>
<dbReference type="InterPro" id="IPR023271">
    <property type="entry name" value="Aquaporin-like"/>
</dbReference>
<dbReference type="Gene3D" id="1.20.1080.10">
    <property type="entry name" value="Glycerol uptake facilitator protein"/>
    <property type="match status" value="1"/>
</dbReference>
<sequence>MKASFREFSSSSDISGSTATSSQPKNDLENGDSMLNNTFVDWLHNIDRSLVCKVLAEMLGTFVLMFCICAIIAIMHLIGVEVGLMEYAATEALTVTVIVFSIRAISGTHFNPAVTIAFATVGPFPWSKVPLYILAQIVGSALATYIERLVYGLDQSL</sequence>
<protein>
    <submittedName>
        <fullName evidence="9">Uncharacterized protein</fullName>
    </submittedName>
</protein>
<evidence type="ECO:0000313" key="10">
    <source>
        <dbReference type="Proteomes" id="UP000834106"/>
    </source>
</evidence>
<comment type="similarity">
    <text evidence="6">Belongs to the MIP/aquaporin (TC 1.A.8) family.</text>
</comment>
<gene>
    <name evidence="9" type="ORF">FPE_LOCUS23735</name>
</gene>
<dbReference type="InterPro" id="IPR034294">
    <property type="entry name" value="Aquaporin_transptr"/>
</dbReference>
<evidence type="ECO:0000256" key="1">
    <source>
        <dbReference type="ARBA" id="ARBA00004141"/>
    </source>
</evidence>
<dbReference type="Pfam" id="PF00230">
    <property type="entry name" value="MIP"/>
    <property type="match status" value="1"/>
</dbReference>
<evidence type="ECO:0000256" key="3">
    <source>
        <dbReference type="ARBA" id="ARBA00022692"/>
    </source>
</evidence>
<dbReference type="AlphaFoldDB" id="A0AAD2E671"/>
<feature type="region of interest" description="Disordered" evidence="7">
    <location>
        <begin position="1"/>
        <end position="28"/>
    </location>
</feature>
<dbReference type="SUPFAM" id="SSF81338">
    <property type="entry name" value="Aquaporin-like"/>
    <property type="match status" value="1"/>
</dbReference>